<keyword evidence="4" id="KW-1185">Reference proteome</keyword>
<feature type="compositionally biased region" description="Polar residues" evidence="1">
    <location>
        <begin position="27"/>
        <end position="37"/>
    </location>
</feature>
<dbReference type="PANTHER" id="PTHR47332:SF4">
    <property type="entry name" value="SET DOMAIN-CONTAINING PROTEIN 5"/>
    <property type="match status" value="1"/>
</dbReference>
<dbReference type="SUPFAM" id="SSF82199">
    <property type="entry name" value="SET domain"/>
    <property type="match status" value="1"/>
</dbReference>
<organism evidence="3 4">
    <name type="scientific">Cyclocybe aegerita</name>
    <name type="common">Black poplar mushroom</name>
    <name type="synonym">Agrocybe aegerita</name>
    <dbReference type="NCBI Taxonomy" id="1973307"/>
    <lineage>
        <taxon>Eukaryota</taxon>
        <taxon>Fungi</taxon>
        <taxon>Dikarya</taxon>
        <taxon>Basidiomycota</taxon>
        <taxon>Agaricomycotina</taxon>
        <taxon>Agaricomycetes</taxon>
        <taxon>Agaricomycetidae</taxon>
        <taxon>Agaricales</taxon>
        <taxon>Agaricineae</taxon>
        <taxon>Bolbitiaceae</taxon>
        <taxon>Cyclocybe</taxon>
    </lineage>
</organism>
<dbReference type="AlphaFoldDB" id="A0A8S0X126"/>
<dbReference type="EMBL" id="CACVBS010000041">
    <property type="protein sequence ID" value="CAA7263838.1"/>
    <property type="molecule type" value="Genomic_DNA"/>
</dbReference>
<evidence type="ECO:0000313" key="3">
    <source>
        <dbReference type="EMBL" id="CAA7263838.1"/>
    </source>
</evidence>
<evidence type="ECO:0000259" key="2">
    <source>
        <dbReference type="PROSITE" id="PS50280"/>
    </source>
</evidence>
<proteinExistence type="predicted"/>
<dbReference type="InterPro" id="IPR001214">
    <property type="entry name" value="SET_dom"/>
</dbReference>
<dbReference type="Gene3D" id="2.170.270.10">
    <property type="entry name" value="SET domain"/>
    <property type="match status" value="1"/>
</dbReference>
<evidence type="ECO:0000256" key="1">
    <source>
        <dbReference type="SAM" id="MobiDB-lite"/>
    </source>
</evidence>
<dbReference type="InterPro" id="IPR053185">
    <property type="entry name" value="SET_domain_protein"/>
</dbReference>
<sequence>MSSKDSAIYPSSHPSSKRRGSNAAHHPSNSTIGTDAGTQCHPLPPDSYTTKRRKSVTFSAVSLASENQTIPLGPTTSRNRRESTSSPDGAVRSVAPPQIPVLNITANHQHTRGRRISVKTTDHVHAVPDAFESSPDSPSPRKRRFSNVAPPSEYSNPPRDGNVHHSPRKRRISVQPDNERATDHIRYAHLPHESKAISSAKLNSQAPKGHKPSVVYPPDQVPPPDLCAKVNDRLRTATDNSFDFAEHVRHRTYVVRSLPLAYGHECVVMLDAGVDALLPSEFPSISGVNGADFDVNKAPGKGLGLFARRLFQCNEIILVEHPVVITPYLVGPCVPLLDVYADMFGRLSAEVVQAISGLSSPGSWEDLEDSYETILRANSVAISLPIPKETFAELATHKALFLLASRCNHSCGPNSKWEWDEKRFSLVLTAVRQINPGDEITIAYVSPHIPFDRRRQALLDVFAFECLCLHCIKPKMEIQQSDADRHAVSTFWNVENVSSGPFARLPAFDKWCLEPSIPSYILIDAHRHALDIIRDEGLEILDTHPGSGPGHRGHPHRDVARHIDAIAMCYGALEDADNFLIWIKRAAAAREMGDPEQKLVFSKWMSNPMSFPVWGWRKAFCAGDAEEVKRLSKDMDSGAEKDDSTVGLAACIQMGMFGFIGK</sequence>
<dbReference type="PANTHER" id="PTHR47332">
    <property type="entry name" value="SET DOMAIN-CONTAINING PROTEIN 5"/>
    <property type="match status" value="1"/>
</dbReference>
<feature type="domain" description="SET" evidence="2">
    <location>
        <begin position="291"/>
        <end position="445"/>
    </location>
</feature>
<dbReference type="Proteomes" id="UP000467700">
    <property type="component" value="Unassembled WGS sequence"/>
</dbReference>
<dbReference type="Pfam" id="PF00856">
    <property type="entry name" value="SET"/>
    <property type="match status" value="1"/>
</dbReference>
<feature type="region of interest" description="Disordered" evidence="1">
    <location>
        <begin position="200"/>
        <end position="222"/>
    </location>
</feature>
<feature type="region of interest" description="Disordered" evidence="1">
    <location>
        <begin position="1"/>
        <end position="181"/>
    </location>
</feature>
<dbReference type="OrthoDB" id="265717at2759"/>
<dbReference type="SMART" id="SM00317">
    <property type="entry name" value="SET"/>
    <property type="match status" value="1"/>
</dbReference>
<reference evidence="3 4" key="1">
    <citation type="submission" date="2020-01" db="EMBL/GenBank/DDBJ databases">
        <authorList>
            <person name="Gupta K D."/>
        </authorList>
    </citation>
    <scope>NUCLEOTIDE SEQUENCE [LARGE SCALE GENOMIC DNA]</scope>
</reference>
<comment type="caution">
    <text evidence="3">The sequence shown here is derived from an EMBL/GenBank/DDBJ whole genome shotgun (WGS) entry which is preliminary data.</text>
</comment>
<accession>A0A8S0X126</accession>
<gene>
    <name evidence="3" type="ORF">AAE3_LOCUS5960</name>
</gene>
<dbReference type="CDD" id="cd20071">
    <property type="entry name" value="SET_SMYD"/>
    <property type="match status" value="1"/>
</dbReference>
<feature type="compositionally biased region" description="Polar residues" evidence="1">
    <location>
        <begin position="56"/>
        <end position="70"/>
    </location>
</feature>
<dbReference type="InterPro" id="IPR046341">
    <property type="entry name" value="SET_dom_sf"/>
</dbReference>
<dbReference type="PROSITE" id="PS50280">
    <property type="entry name" value="SET"/>
    <property type="match status" value="1"/>
</dbReference>
<protein>
    <recommendedName>
        <fullName evidence="2">SET domain-containing protein</fullName>
    </recommendedName>
</protein>
<evidence type="ECO:0000313" key="4">
    <source>
        <dbReference type="Proteomes" id="UP000467700"/>
    </source>
</evidence>
<name>A0A8S0X126_CYCAE</name>